<evidence type="ECO:0008006" key="4">
    <source>
        <dbReference type="Google" id="ProtNLM"/>
    </source>
</evidence>
<accession>A0ABP4Y3A3</accession>
<dbReference type="InterPro" id="IPR011042">
    <property type="entry name" value="6-blade_b-propeller_TolB-like"/>
</dbReference>
<keyword evidence="3" id="KW-1185">Reference proteome</keyword>
<dbReference type="Proteomes" id="UP001500218">
    <property type="component" value="Unassembled WGS sequence"/>
</dbReference>
<gene>
    <name evidence="2" type="ORF">GCM10009682_21550</name>
</gene>
<keyword evidence="1" id="KW-1133">Transmembrane helix</keyword>
<feature type="transmembrane region" description="Helical" evidence="1">
    <location>
        <begin position="408"/>
        <end position="432"/>
    </location>
</feature>
<evidence type="ECO:0000313" key="2">
    <source>
        <dbReference type="EMBL" id="GAA1799615.1"/>
    </source>
</evidence>
<dbReference type="Pfam" id="PF07676">
    <property type="entry name" value="PD40"/>
    <property type="match status" value="1"/>
</dbReference>
<protein>
    <recommendedName>
        <fullName evidence="4">WD40 repeat protein</fullName>
    </recommendedName>
</protein>
<dbReference type="RefSeq" id="WP_344128971.1">
    <property type="nucleotide sequence ID" value="NZ_BAAALT010000053.1"/>
</dbReference>
<comment type="caution">
    <text evidence="2">The sequence shown here is derived from an EMBL/GenBank/DDBJ whole genome shotgun (WGS) entry which is preliminary data.</text>
</comment>
<dbReference type="Gene3D" id="2.120.10.30">
    <property type="entry name" value="TolB, C-terminal domain"/>
    <property type="match status" value="1"/>
</dbReference>
<keyword evidence="1" id="KW-0472">Membrane</keyword>
<reference evidence="3" key="1">
    <citation type="journal article" date="2019" name="Int. J. Syst. Evol. Microbiol.">
        <title>The Global Catalogue of Microorganisms (GCM) 10K type strain sequencing project: providing services to taxonomists for standard genome sequencing and annotation.</title>
        <authorList>
            <consortium name="The Broad Institute Genomics Platform"/>
            <consortium name="The Broad Institute Genome Sequencing Center for Infectious Disease"/>
            <person name="Wu L."/>
            <person name="Ma J."/>
        </authorList>
    </citation>
    <scope>NUCLEOTIDE SEQUENCE [LARGE SCALE GENOMIC DNA]</scope>
    <source>
        <strain evidence="3">JCM 13250</strain>
    </source>
</reference>
<dbReference type="SUPFAM" id="SSF82171">
    <property type="entry name" value="DPP6 N-terminal domain-like"/>
    <property type="match status" value="1"/>
</dbReference>
<keyword evidence="1" id="KW-0812">Transmembrane</keyword>
<evidence type="ECO:0000256" key="1">
    <source>
        <dbReference type="SAM" id="Phobius"/>
    </source>
</evidence>
<proteinExistence type="predicted"/>
<evidence type="ECO:0000313" key="3">
    <source>
        <dbReference type="Proteomes" id="UP001500218"/>
    </source>
</evidence>
<name>A0ABP4Y3A3_9ACTN</name>
<dbReference type="InterPro" id="IPR011659">
    <property type="entry name" value="WD40"/>
</dbReference>
<organism evidence="2 3">
    <name type="scientific">Luedemannella flava</name>
    <dbReference type="NCBI Taxonomy" id="349316"/>
    <lineage>
        <taxon>Bacteria</taxon>
        <taxon>Bacillati</taxon>
        <taxon>Actinomycetota</taxon>
        <taxon>Actinomycetes</taxon>
        <taxon>Micromonosporales</taxon>
        <taxon>Micromonosporaceae</taxon>
        <taxon>Luedemannella</taxon>
    </lineage>
</organism>
<sequence>MTDPDLATRFAAIETTDEPALPTGFAEQTLRRARRSQRRRRASGWAALALTVVAVLAVAPWQAWPQRPTPADQPDRPSLPAEFADLSRFTSHATDRPGGRAIALYEFGSSELFTTWQTLVAGADRDTYRRLDLPDNAAPPVSLSPDGRSVMFFEERTGTDEFTLLDLTTGRTSVRHSSAWASNVGASITMLAWSPDSRYLAYAVPAPSPNDGRAESSLRGGQPLRDVAILDVVTDTTVRYPANSPIFAAAFSPDGQRLAVQSDQNSPILSLRAEKVGEWLPPTGTADSALAWSPDGRLMAVQTNMGIRFVDMTGSGGTVPNSLRYDSSVLGWRSPTSIVVEGSDDDADTDTLVEVSVVDGHRTVLSRFPTTRSCEYGQHRCRPYRIQLATNLIADATIRPSAPDRGPWVPVVHAATTLGAGALGVALVLLILRRRRRRRAAR</sequence>
<feature type="transmembrane region" description="Helical" evidence="1">
    <location>
        <begin position="42"/>
        <end position="64"/>
    </location>
</feature>
<dbReference type="EMBL" id="BAAALT010000053">
    <property type="protein sequence ID" value="GAA1799615.1"/>
    <property type="molecule type" value="Genomic_DNA"/>
</dbReference>